<dbReference type="NCBIfam" id="NF004131">
    <property type="entry name" value="PRK05618.2-1"/>
    <property type="match status" value="1"/>
</dbReference>
<protein>
    <recommendedName>
        <fullName evidence="5">Large ribosomal subunit protein bL25</fullName>
    </recommendedName>
    <alternativeName>
        <fullName evidence="5">General stress protein CTC</fullName>
    </alternativeName>
</protein>
<dbReference type="Gene3D" id="2.40.240.10">
    <property type="entry name" value="Ribosomal Protein L25, Chain P"/>
    <property type="match status" value="1"/>
</dbReference>
<feature type="region of interest" description="Disordered" evidence="6">
    <location>
        <begin position="186"/>
        <end position="229"/>
    </location>
</feature>
<dbReference type="NCBIfam" id="TIGR00731">
    <property type="entry name" value="bL25_bact_ctc"/>
    <property type="match status" value="1"/>
</dbReference>
<dbReference type="CDD" id="cd00495">
    <property type="entry name" value="Ribosomal_L25_TL5_CTC"/>
    <property type="match status" value="1"/>
</dbReference>
<dbReference type="InterPro" id="IPR029751">
    <property type="entry name" value="Ribosomal_L25_dom"/>
</dbReference>
<dbReference type="Pfam" id="PF14693">
    <property type="entry name" value="Ribosomal_TL5_C"/>
    <property type="match status" value="1"/>
</dbReference>
<evidence type="ECO:0000313" key="10">
    <source>
        <dbReference type="Proteomes" id="UP001500642"/>
    </source>
</evidence>
<dbReference type="SUPFAM" id="SSF50715">
    <property type="entry name" value="Ribosomal protein L25-like"/>
    <property type="match status" value="1"/>
</dbReference>
<keyword evidence="1 5" id="KW-0699">rRNA-binding</keyword>
<dbReference type="PANTHER" id="PTHR33284:SF1">
    <property type="entry name" value="RIBOSOMAL PROTEIN L25_GLN-TRNA SYNTHETASE, ANTI-CODON-BINDING DOMAIN-CONTAINING PROTEIN"/>
    <property type="match status" value="1"/>
</dbReference>
<evidence type="ECO:0000256" key="2">
    <source>
        <dbReference type="ARBA" id="ARBA00022884"/>
    </source>
</evidence>
<feature type="compositionally biased region" description="Acidic residues" evidence="6">
    <location>
        <begin position="206"/>
        <end position="229"/>
    </location>
</feature>
<dbReference type="InterPro" id="IPR011035">
    <property type="entry name" value="Ribosomal_bL25/Gln-tRNA_synth"/>
</dbReference>
<dbReference type="Pfam" id="PF01386">
    <property type="entry name" value="Ribosomal_L25p"/>
    <property type="match status" value="1"/>
</dbReference>
<keyword evidence="2 5" id="KW-0694">RNA-binding</keyword>
<accession>A0ABP8JMD4</accession>
<evidence type="ECO:0000259" key="7">
    <source>
        <dbReference type="Pfam" id="PF01386"/>
    </source>
</evidence>
<dbReference type="EMBL" id="BAABGL010000017">
    <property type="protein sequence ID" value="GAA4393062.1"/>
    <property type="molecule type" value="Genomic_DNA"/>
</dbReference>
<proteinExistence type="inferred from homology"/>
<evidence type="ECO:0000256" key="5">
    <source>
        <dbReference type="HAMAP-Rule" id="MF_01334"/>
    </source>
</evidence>
<dbReference type="PANTHER" id="PTHR33284">
    <property type="entry name" value="RIBOSOMAL PROTEIN L25/GLN-TRNA SYNTHETASE, ANTI-CODON-BINDING DOMAIN-CONTAINING PROTEIN"/>
    <property type="match status" value="1"/>
</dbReference>
<feature type="domain" description="Large ribosomal subunit protein bL25 L25" evidence="7">
    <location>
        <begin position="8"/>
        <end position="93"/>
    </location>
</feature>
<keyword evidence="4 5" id="KW-0687">Ribonucleoprotein</keyword>
<comment type="caution">
    <text evidence="9">The sequence shown here is derived from an EMBL/GenBank/DDBJ whole genome shotgun (WGS) entry which is preliminary data.</text>
</comment>
<evidence type="ECO:0000256" key="1">
    <source>
        <dbReference type="ARBA" id="ARBA00022730"/>
    </source>
</evidence>
<comment type="similarity">
    <text evidence="5">Belongs to the bacterial ribosomal protein bL25 family. CTC subfamily.</text>
</comment>
<dbReference type="InterPro" id="IPR020056">
    <property type="entry name" value="Rbsml_bL25/Gln-tRNA_synth_N"/>
</dbReference>
<evidence type="ECO:0000256" key="3">
    <source>
        <dbReference type="ARBA" id="ARBA00022980"/>
    </source>
</evidence>
<name>A0ABP8JMD4_9MICO</name>
<dbReference type="InterPro" id="IPR037121">
    <property type="entry name" value="Ribosomal_bL25_C"/>
</dbReference>
<dbReference type="Proteomes" id="UP001500642">
    <property type="component" value="Unassembled WGS sequence"/>
</dbReference>
<dbReference type="InterPro" id="IPR020930">
    <property type="entry name" value="Ribosomal_uL5_bac-type"/>
</dbReference>
<dbReference type="RefSeq" id="WP_137319145.1">
    <property type="nucleotide sequence ID" value="NZ_BAABGL010000017.1"/>
</dbReference>
<dbReference type="InterPro" id="IPR020057">
    <property type="entry name" value="Ribosomal_bL25_b-dom"/>
</dbReference>
<feature type="domain" description="Large ribosomal subunit protein bL25 beta" evidence="8">
    <location>
        <begin position="101"/>
        <end position="179"/>
    </location>
</feature>
<evidence type="ECO:0000259" key="8">
    <source>
        <dbReference type="Pfam" id="PF14693"/>
    </source>
</evidence>
<comment type="subunit">
    <text evidence="5">Part of the 50S ribosomal subunit; part of the 5S rRNA/L5/L18/L25 subcomplex. Contacts the 5S rRNA. Binds to the 5S rRNA independently of L5 and L18.</text>
</comment>
<feature type="compositionally biased region" description="Acidic residues" evidence="6">
    <location>
        <begin position="186"/>
        <end position="199"/>
    </location>
</feature>
<evidence type="ECO:0000256" key="6">
    <source>
        <dbReference type="SAM" id="MobiDB-lite"/>
    </source>
</evidence>
<dbReference type="GO" id="GO:0005840">
    <property type="term" value="C:ribosome"/>
    <property type="evidence" value="ECO:0007669"/>
    <property type="project" value="UniProtKB-KW"/>
</dbReference>
<gene>
    <name evidence="5" type="primary">rplY</name>
    <name evidence="5" type="synonym">ctc</name>
    <name evidence="9" type="ORF">GCM10023167_21710</name>
</gene>
<keyword evidence="10" id="KW-1185">Reference proteome</keyword>
<organism evidence="9 10">
    <name type="scientific">Brevibacterium pityocampae</name>
    <dbReference type="NCBI Taxonomy" id="506594"/>
    <lineage>
        <taxon>Bacteria</taxon>
        <taxon>Bacillati</taxon>
        <taxon>Actinomycetota</taxon>
        <taxon>Actinomycetes</taxon>
        <taxon>Micrococcales</taxon>
        <taxon>Brevibacteriaceae</taxon>
        <taxon>Brevibacterium</taxon>
    </lineage>
</organism>
<dbReference type="HAMAP" id="MF_01334">
    <property type="entry name" value="Ribosomal_bL25_CTC"/>
    <property type="match status" value="1"/>
</dbReference>
<dbReference type="Gene3D" id="2.170.120.20">
    <property type="entry name" value="Ribosomal protein L25, beta domain"/>
    <property type="match status" value="1"/>
</dbReference>
<sequence length="229" mass="24817">MAVDAKLIAERRTEFGKGAARRIRRTDRIPAVLYGHGQDPIHLTLEGHATMMALKTSNALLEIENPDATKNELAIAREVQVNPVTRHIEHVDLIIVKRGEKIEVDIPIHVDGEAAPGTIVSVDNQTLLVSAEATHIPEYFEVSVEGREVGDHLYAADVTLPKGVELIADPEMLIVNISAELSEEQLEAELESEAVDEEVAAATGAESDEDAEAGTEDAEGDSDEEKSED</sequence>
<keyword evidence="3 5" id="KW-0689">Ribosomal protein</keyword>
<reference evidence="10" key="1">
    <citation type="journal article" date="2019" name="Int. J. Syst. Evol. Microbiol.">
        <title>The Global Catalogue of Microorganisms (GCM) 10K type strain sequencing project: providing services to taxonomists for standard genome sequencing and annotation.</title>
        <authorList>
            <consortium name="The Broad Institute Genomics Platform"/>
            <consortium name="The Broad Institute Genome Sequencing Center for Infectious Disease"/>
            <person name="Wu L."/>
            <person name="Ma J."/>
        </authorList>
    </citation>
    <scope>NUCLEOTIDE SEQUENCE [LARGE SCALE GENOMIC DNA]</scope>
    <source>
        <strain evidence="10">JCM 17808</strain>
    </source>
</reference>
<comment type="function">
    <text evidence="5">This is one of the proteins that binds to the 5S RNA in the ribosome where it forms part of the central protuberance.</text>
</comment>
<evidence type="ECO:0000313" key="9">
    <source>
        <dbReference type="EMBL" id="GAA4393062.1"/>
    </source>
</evidence>
<dbReference type="InterPro" id="IPR001021">
    <property type="entry name" value="Ribosomal_bL25_long"/>
</dbReference>
<evidence type="ECO:0000256" key="4">
    <source>
        <dbReference type="ARBA" id="ARBA00023274"/>
    </source>
</evidence>